<organism evidence="3 4">
    <name type="scientific">Pseudosulfitobacter pseudonitzschiae</name>
    <dbReference type="NCBI Taxonomy" id="1402135"/>
    <lineage>
        <taxon>Bacteria</taxon>
        <taxon>Pseudomonadati</taxon>
        <taxon>Pseudomonadota</taxon>
        <taxon>Alphaproteobacteria</taxon>
        <taxon>Rhodobacterales</taxon>
        <taxon>Roseobacteraceae</taxon>
        <taxon>Pseudosulfitobacter</taxon>
    </lineage>
</organism>
<evidence type="ECO:0000313" key="4">
    <source>
        <dbReference type="Proteomes" id="UP000027746"/>
    </source>
</evidence>
<feature type="transmembrane region" description="Helical" evidence="1">
    <location>
        <begin position="178"/>
        <end position="195"/>
    </location>
</feature>
<dbReference type="InterPro" id="IPR037185">
    <property type="entry name" value="EmrE-like"/>
</dbReference>
<keyword evidence="4" id="KW-1185">Reference proteome</keyword>
<evidence type="ECO:0000256" key="1">
    <source>
        <dbReference type="SAM" id="Phobius"/>
    </source>
</evidence>
<dbReference type="Proteomes" id="UP000027746">
    <property type="component" value="Unassembled WGS sequence"/>
</dbReference>
<reference evidence="3 4" key="1">
    <citation type="submission" date="2014-01" db="EMBL/GenBank/DDBJ databases">
        <title>Sulfitobacter sp. H3 (MCCC 1A00686) Genome Sequencing.</title>
        <authorList>
            <person name="Lai Q."/>
            <person name="Hong Z."/>
        </authorList>
    </citation>
    <scope>NUCLEOTIDE SEQUENCE [LARGE SCALE GENOMIC DNA]</scope>
    <source>
        <strain evidence="3 4">H3</strain>
    </source>
</reference>
<feature type="domain" description="EamA" evidence="2">
    <location>
        <begin position="6"/>
        <end position="139"/>
    </location>
</feature>
<dbReference type="SUPFAM" id="SSF103481">
    <property type="entry name" value="Multidrug resistance efflux transporter EmrE"/>
    <property type="match status" value="2"/>
</dbReference>
<keyword evidence="1" id="KW-0472">Membrane</keyword>
<dbReference type="AlphaFoldDB" id="A0A073IVY9"/>
<feature type="transmembrane region" description="Helical" evidence="1">
    <location>
        <begin position="207"/>
        <end position="224"/>
    </location>
</feature>
<dbReference type="InterPro" id="IPR000620">
    <property type="entry name" value="EamA_dom"/>
</dbReference>
<keyword evidence="1" id="KW-1133">Transmembrane helix</keyword>
<feature type="transmembrane region" description="Helical" evidence="1">
    <location>
        <begin position="149"/>
        <end position="166"/>
    </location>
</feature>
<name>A0A073IVY9_9RHOB</name>
<gene>
    <name evidence="3" type="ORF">SUH3_12955</name>
</gene>
<dbReference type="PANTHER" id="PTHR22911">
    <property type="entry name" value="ACYL-MALONYL CONDENSING ENZYME-RELATED"/>
    <property type="match status" value="1"/>
</dbReference>
<feature type="transmembrane region" description="Helical" evidence="1">
    <location>
        <begin position="236"/>
        <end position="256"/>
    </location>
</feature>
<protein>
    <submittedName>
        <fullName evidence="3">Membrane protein</fullName>
    </submittedName>
</protein>
<feature type="transmembrane region" description="Helical" evidence="1">
    <location>
        <begin position="68"/>
        <end position="88"/>
    </location>
</feature>
<dbReference type="GeneID" id="68868811"/>
<keyword evidence="1" id="KW-0812">Transmembrane</keyword>
<evidence type="ECO:0000313" key="3">
    <source>
        <dbReference type="EMBL" id="KEJ93795.1"/>
    </source>
</evidence>
<feature type="transmembrane region" description="Helical" evidence="1">
    <location>
        <begin position="262"/>
        <end position="280"/>
    </location>
</feature>
<feature type="transmembrane region" description="Helical" evidence="1">
    <location>
        <begin position="94"/>
        <end position="116"/>
    </location>
</feature>
<feature type="transmembrane region" description="Helical" evidence="1">
    <location>
        <begin position="37"/>
        <end position="56"/>
    </location>
</feature>
<dbReference type="RefSeq" id="WP_037931600.1">
    <property type="nucleotide sequence ID" value="NZ_CP054599.1"/>
</dbReference>
<dbReference type="PANTHER" id="PTHR22911:SF103">
    <property type="entry name" value="BLR2811 PROTEIN"/>
    <property type="match status" value="1"/>
</dbReference>
<comment type="caution">
    <text evidence="3">The sequence shown here is derived from an EMBL/GenBank/DDBJ whole genome shotgun (WGS) entry which is preliminary data.</text>
</comment>
<dbReference type="EMBL" id="JAMD01000027">
    <property type="protein sequence ID" value="KEJ93795.1"/>
    <property type="molecule type" value="Genomic_DNA"/>
</dbReference>
<feature type="transmembrane region" description="Helical" evidence="1">
    <location>
        <begin position="125"/>
        <end position="143"/>
    </location>
</feature>
<dbReference type="OrthoDB" id="7165334at2"/>
<dbReference type="GO" id="GO:0016020">
    <property type="term" value="C:membrane"/>
    <property type="evidence" value="ECO:0007669"/>
    <property type="project" value="InterPro"/>
</dbReference>
<accession>A0A073IVY9</accession>
<sequence length="288" mass="31451">MSPNVLGALLMMASMACFTLNDTAIKLTDGALPLGQLLTLRGIFSTLLIFALARYLGALRFNLRWRDWVLVGIRSTSEVVAAYFFITALMNMPLANITSILQALPLTVTLGSALVFREAVGWRRAVAIGVGFAGMLLIVRPGTEGFNVWSLYGLAAVLCVTVRDLATRRLSPDVPGMTVTFSAAFAVLLFFGAFSLGETWQPVTPRLWALLAGSSVFIFGGYYFSVQVMRTGDIAFIAPFRYTGLIWALVMGWLVFGDWPAPLTLLGAAIVVGMGLFTLYRERQLLKR</sequence>
<proteinExistence type="predicted"/>
<feature type="domain" description="EamA" evidence="2">
    <location>
        <begin position="149"/>
        <end position="273"/>
    </location>
</feature>
<evidence type="ECO:0000259" key="2">
    <source>
        <dbReference type="Pfam" id="PF00892"/>
    </source>
</evidence>
<dbReference type="Pfam" id="PF00892">
    <property type="entry name" value="EamA"/>
    <property type="match status" value="2"/>
</dbReference>